<keyword evidence="9" id="KW-0594">Phospholipid biosynthesis</keyword>
<feature type="binding site" evidence="13">
    <location>
        <begin position="123"/>
        <end position="126"/>
    </location>
    <ligand>
        <name>NAD(+)</name>
        <dbReference type="ChEBI" id="CHEBI:57540"/>
    </ligand>
</feature>
<feature type="binding site" evidence="13">
    <location>
        <position position="132"/>
    </location>
    <ligand>
        <name>NAD(+)</name>
        <dbReference type="ChEBI" id="CHEBI:57540"/>
    </ligand>
</feature>
<dbReference type="OrthoDB" id="9815791at2"/>
<keyword evidence="6" id="KW-0560">Oxidoreductase</keyword>
<gene>
    <name evidence="14" type="ORF">D9R14_10590</name>
</gene>
<evidence type="ECO:0000256" key="1">
    <source>
        <dbReference type="ARBA" id="ARBA00007358"/>
    </source>
</evidence>
<evidence type="ECO:0000256" key="8">
    <source>
        <dbReference type="ARBA" id="ARBA00023098"/>
    </source>
</evidence>
<keyword evidence="11" id="KW-0862">Zinc</keyword>
<feature type="binding site" evidence="13">
    <location>
        <position position="138"/>
    </location>
    <ligand>
        <name>NAD(+)</name>
        <dbReference type="ChEBI" id="CHEBI:57540"/>
    </ligand>
</feature>
<keyword evidence="15" id="KW-1185">Reference proteome</keyword>
<dbReference type="GO" id="GO:0046872">
    <property type="term" value="F:metal ion binding"/>
    <property type="evidence" value="ECO:0007669"/>
    <property type="project" value="UniProtKB-KW"/>
</dbReference>
<dbReference type="InterPro" id="IPR018211">
    <property type="entry name" value="ADH_Fe_CS"/>
</dbReference>
<dbReference type="Gene3D" id="3.40.50.1970">
    <property type="match status" value="1"/>
</dbReference>
<dbReference type="GO" id="GO:0008654">
    <property type="term" value="P:phospholipid biosynthetic process"/>
    <property type="evidence" value="ECO:0007669"/>
    <property type="project" value="UniProtKB-KW"/>
</dbReference>
<feature type="binding site" evidence="12">
    <location>
        <position position="128"/>
    </location>
    <ligand>
        <name>glycerol</name>
        <dbReference type="ChEBI" id="CHEBI:17754"/>
    </ligand>
</feature>
<dbReference type="InterPro" id="IPR032837">
    <property type="entry name" value="G1PDH"/>
</dbReference>
<reference evidence="14 15" key="1">
    <citation type="submission" date="2018-10" db="EMBL/GenBank/DDBJ databases">
        <title>Xanthobacter tagetidis genome sequencing and assembly.</title>
        <authorList>
            <person name="Maclea K.S."/>
            <person name="Goen A.E."/>
            <person name="Fatima S.A."/>
        </authorList>
    </citation>
    <scope>NUCLEOTIDE SEQUENCE [LARGE SCALE GENOMIC DNA]</scope>
    <source>
        <strain evidence="14 15">ATCC 700314</strain>
    </source>
</reference>
<keyword evidence="5" id="KW-0521">NADP</keyword>
<dbReference type="Gene3D" id="1.20.1090.10">
    <property type="entry name" value="Dehydroquinate synthase-like - alpha domain"/>
    <property type="match status" value="1"/>
</dbReference>
<feature type="binding site" evidence="11">
    <location>
        <position position="278"/>
    </location>
    <ligand>
        <name>glycerol</name>
        <dbReference type="ChEBI" id="CHEBI:17754"/>
    </ligand>
</feature>
<feature type="binding site" evidence="13">
    <location>
        <begin position="101"/>
        <end position="105"/>
    </location>
    <ligand>
        <name>NAD(+)</name>
        <dbReference type="ChEBI" id="CHEBI:57540"/>
    </ligand>
</feature>
<sequence length="373" mass="38846">MRNLKVLGAPSLYVQGPGALGELGALIAAHLVPDAPRRVLLVTDALMAPTLGGRIAPLLEAQGLAFSTLSFEGDVTQTTAQRLARAARAFAPDLVVAAGGGKGVDMGKAVAHALGLRLVTLPTAASQDGATSRVFVLYDDGHRLARVDRLARNPEIVLVDTQILAAAPAALLVSGIGDALVKRFEAAQCVGADGPNMFGARATLAASALAELCDRVLRAHAVDALAAAEAKTPDAAFEKVVEACFLLAGLGFEGAGLSIAHAMTRGLTAVPETSGALHGCQVAYALLVQFLLERRSKDFMHEQFSFYRKVGLPICLKDFGVAAPRADLLGTIARLTHDAPHTRNFERALTAEDIADAMERLEGLSVIAPARAA</sequence>
<evidence type="ECO:0000256" key="2">
    <source>
        <dbReference type="ARBA" id="ARBA00022490"/>
    </source>
</evidence>
<dbReference type="RefSeq" id="WP_121623293.1">
    <property type="nucleotide sequence ID" value="NZ_JACIIW010000005.1"/>
</dbReference>
<dbReference type="PANTHER" id="PTHR43616">
    <property type="entry name" value="GLYCEROL DEHYDROGENASE"/>
    <property type="match status" value="1"/>
</dbReference>
<feature type="binding site" evidence="11">
    <location>
        <position position="178"/>
    </location>
    <ligand>
        <name>glycerol</name>
        <dbReference type="ChEBI" id="CHEBI:17754"/>
    </ligand>
</feature>
<evidence type="ECO:0000256" key="10">
    <source>
        <dbReference type="ARBA" id="ARBA00023264"/>
    </source>
</evidence>
<evidence type="ECO:0000256" key="6">
    <source>
        <dbReference type="ARBA" id="ARBA00023002"/>
    </source>
</evidence>
<feature type="binding site" evidence="11">
    <location>
        <position position="261"/>
    </location>
    <ligand>
        <name>glycerol</name>
        <dbReference type="ChEBI" id="CHEBI:17754"/>
    </ligand>
</feature>
<dbReference type="PROSITE" id="PS00913">
    <property type="entry name" value="ADH_IRON_1"/>
    <property type="match status" value="1"/>
</dbReference>
<keyword evidence="3" id="KW-0444">Lipid biosynthesis</keyword>
<evidence type="ECO:0000256" key="9">
    <source>
        <dbReference type="ARBA" id="ARBA00023209"/>
    </source>
</evidence>
<evidence type="ECO:0000256" key="11">
    <source>
        <dbReference type="PIRSR" id="PIRSR000112-1"/>
    </source>
</evidence>
<proteinExistence type="inferred from homology"/>
<keyword evidence="4 11" id="KW-0479">Metal-binding</keyword>
<evidence type="ECO:0000256" key="13">
    <source>
        <dbReference type="PIRSR" id="PIRSR000112-3"/>
    </source>
</evidence>
<evidence type="ECO:0000256" key="3">
    <source>
        <dbReference type="ARBA" id="ARBA00022516"/>
    </source>
</evidence>
<comment type="cofactor">
    <cofactor evidence="11">
        <name>Zn(2+)</name>
        <dbReference type="ChEBI" id="CHEBI:29105"/>
    </cofactor>
    <text evidence="11">Binds 1 zinc ion per subunit.</text>
</comment>
<dbReference type="InterPro" id="IPR016205">
    <property type="entry name" value="Glycerol_DH"/>
</dbReference>
<dbReference type="Pfam" id="PF13685">
    <property type="entry name" value="Fe-ADH_2"/>
    <property type="match status" value="1"/>
</dbReference>
<evidence type="ECO:0000256" key="7">
    <source>
        <dbReference type="ARBA" id="ARBA00023027"/>
    </source>
</evidence>
<evidence type="ECO:0000256" key="5">
    <source>
        <dbReference type="ARBA" id="ARBA00022857"/>
    </source>
</evidence>
<organism evidence="14 15">
    <name type="scientific">Xanthobacter tagetidis</name>
    <dbReference type="NCBI Taxonomy" id="60216"/>
    <lineage>
        <taxon>Bacteria</taxon>
        <taxon>Pseudomonadati</taxon>
        <taxon>Pseudomonadota</taxon>
        <taxon>Alphaproteobacteria</taxon>
        <taxon>Hyphomicrobiales</taxon>
        <taxon>Xanthobacteraceae</taxon>
        <taxon>Xanthobacter</taxon>
    </lineage>
</organism>
<keyword evidence="8" id="KW-0443">Lipid metabolism</keyword>
<dbReference type="Proteomes" id="UP000269692">
    <property type="component" value="Unassembled WGS sequence"/>
</dbReference>
<evidence type="ECO:0000313" key="15">
    <source>
        <dbReference type="Proteomes" id="UP000269692"/>
    </source>
</evidence>
<dbReference type="SUPFAM" id="SSF56796">
    <property type="entry name" value="Dehydroquinate synthase-like"/>
    <property type="match status" value="1"/>
</dbReference>
<evidence type="ECO:0000313" key="14">
    <source>
        <dbReference type="EMBL" id="RLP78700.1"/>
    </source>
</evidence>
<keyword evidence="2" id="KW-0963">Cytoplasm</keyword>
<evidence type="ECO:0000256" key="12">
    <source>
        <dbReference type="PIRSR" id="PIRSR000112-2"/>
    </source>
</evidence>
<dbReference type="AlphaFoldDB" id="A0A3L7AG19"/>
<dbReference type="PIRSF" id="PIRSF000112">
    <property type="entry name" value="Glycerol_dehydrogenase"/>
    <property type="match status" value="1"/>
</dbReference>
<dbReference type="GO" id="GO:0016614">
    <property type="term" value="F:oxidoreductase activity, acting on CH-OH group of donors"/>
    <property type="evidence" value="ECO:0007669"/>
    <property type="project" value="InterPro"/>
</dbReference>
<name>A0A3L7AG19_9HYPH</name>
<keyword evidence="10" id="KW-1208">Phospholipid metabolism</keyword>
<keyword evidence="7 13" id="KW-0520">NAD</keyword>
<dbReference type="PANTHER" id="PTHR43616:SF5">
    <property type="entry name" value="GLYCEROL DEHYDROGENASE 1"/>
    <property type="match status" value="1"/>
</dbReference>
<comment type="similarity">
    <text evidence="1">Belongs to the iron-containing alcohol dehydrogenase family.</text>
</comment>
<comment type="caution">
    <text evidence="14">The sequence shown here is derived from an EMBL/GenBank/DDBJ whole genome shotgun (WGS) entry which is preliminary data.</text>
</comment>
<protein>
    <submittedName>
        <fullName evidence="14">Iron-containing alcohol dehydrogenase</fullName>
    </submittedName>
</protein>
<accession>A0A3L7AG19</accession>
<dbReference type="EMBL" id="RCTF01000007">
    <property type="protein sequence ID" value="RLP78700.1"/>
    <property type="molecule type" value="Genomic_DNA"/>
</dbReference>
<evidence type="ECO:0000256" key="4">
    <source>
        <dbReference type="ARBA" id="ARBA00022723"/>
    </source>
</evidence>